<evidence type="ECO:0000313" key="1">
    <source>
        <dbReference type="EMBL" id="QJA68724.1"/>
    </source>
</evidence>
<organism evidence="1">
    <name type="scientific">viral metagenome</name>
    <dbReference type="NCBI Taxonomy" id="1070528"/>
    <lineage>
        <taxon>unclassified sequences</taxon>
        <taxon>metagenomes</taxon>
        <taxon>organismal metagenomes</taxon>
    </lineage>
</organism>
<dbReference type="EMBL" id="MT141643">
    <property type="protein sequence ID" value="QJA68724.1"/>
    <property type="molecule type" value="Genomic_DNA"/>
</dbReference>
<gene>
    <name evidence="1" type="ORF">MM415A05863_0007</name>
    <name evidence="2" type="ORF">MM415B10349_0006</name>
</gene>
<protein>
    <submittedName>
        <fullName evidence="1">Uncharacterized protein</fullName>
    </submittedName>
</protein>
<dbReference type="EMBL" id="MT143385">
    <property type="protein sequence ID" value="QJA96283.1"/>
    <property type="molecule type" value="Genomic_DNA"/>
</dbReference>
<sequence length="113" mass="12320">MSQCPGCGAELKNIPAGVSKTTGRPYEAFVACSNKCGWKPTKEPGVTKVLVHSEMHKSNIPENNIKEKTMILSYAKDVVVKRMEVGIAEPGDAAVQIIAIYRQLCSEVFNPLK</sequence>
<dbReference type="AlphaFoldDB" id="A0A6M3JF73"/>
<evidence type="ECO:0000313" key="2">
    <source>
        <dbReference type="EMBL" id="QJA96283.1"/>
    </source>
</evidence>
<name>A0A6M3JF73_9ZZZZ</name>
<proteinExistence type="predicted"/>
<accession>A0A6M3JF73</accession>
<reference evidence="1" key="1">
    <citation type="submission" date="2020-03" db="EMBL/GenBank/DDBJ databases">
        <title>The deep terrestrial virosphere.</title>
        <authorList>
            <person name="Holmfeldt K."/>
            <person name="Nilsson E."/>
            <person name="Simone D."/>
            <person name="Lopez-Fernandez M."/>
            <person name="Wu X."/>
            <person name="de Brujin I."/>
            <person name="Lundin D."/>
            <person name="Andersson A."/>
            <person name="Bertilsson S."/>
            <person name="Dopson M."/>
        </authorList>
    </citation>
    <scope>NUCLEOTIDE SEQUENCE</scope>
    <source>
        <strain evidence="1">MM415A05863</strain>
        <strain evidence="2">MM415B10349</strain>
    </source>
</reference>